<keyword evidence="3" id="KW-1003">Cell membrane</keyword>
<sequence>MENFVRNVKSSLLWRWLINLQKAILVLTSVFVVLIMCTAVLLRYVFKSDLFGIEEIVVIAAFWLYLVGSSYGVYEKSHVKADIIPQLLPLKAQAFLSVLVRLTMSILCVVFSWWAVDMISYSIEWMPRTTGLRIPIFISQTSILVGYVLMSFYSIIYFLEDLGNFTSLYRKDQGGEQPWR</sequence>
<feature type="transmembrane region" description="Helical" evidence="9">
    <location>
        <begin position="56"/>
        <end position="74"/>
    </location>
</feature>
<dbReference type="InterPro" id="IPR055348">
    <property type="entry name" value="DctQ"/>
</dbReference>
<dbReference type="GO" id="GO:0022857">
    <property type="term" value="F:transmembrane transporter activity"/>
    <property type="evidence" value="ECO:0007669"/>
    <property type="project" value="TreeGrafter"/>
</dbReference>
<feature type="transmembrane region" description="Helical" evidence="9">
    <location>
        <begin position="137"/>
        <end position="159"/>
    </location>
</feature>
<proteinExistence type="inferred from homology"/>
<evidence type="ECO:0000256" key="4">
    <source>
        <dbReference type="ARBA" id="ARBA00022519"/>
    </source>
</evidence>
<evidence type="ECO:0000256" key="5">
    <source>
        <dbReference type="ARBA" id="ARBA00022692"/>
    </source>
</evidence>
<keyword evidence="6 9" id="KW-1133">Transmembrane helix</keyword>
<comment type="similarity">
    <text evidence="8">Belongs to the TRAP transporter small permease family.</text>
</comment>
<keyword evidence="12" id="KW-1185">Reference proteome</keyword>
<evidence type="ECO:0000256" key="8">
    <source>
        <dbReference type="ARBA" id="ARBA00038436"/>
    </source>
</evidence>
<dbReference type="STRING" id="561720.SAMN06275492_12510"/>
<dbReference type="Proteomes" id="UP000193355">
    <property type="component" value="Unassembled WGS sequence"/>
</dbReference>
<evidence type="ECO:0000313" key="11">
    <source>
        <dbReference type="EMBL" id="SMG38726.1"/>
    </source>
</evidence>
<keyword evidence="2" id="KW-0813">Transport</keyword>
<evidence type="ECO:0000256" key="1">
    <source>
        <dbReference type="ARBA" id="ARBA00004429"/>
    </source>
</evidence>
<feature type="transmembrane region" description="Helical" evidence="9">
    <location>
        <begin position="94"/>
        <end position="116"/>
    </location>
</feature>
<dbReference type="Pfam" id="PF04290">
    <property type="entry name" value="DctQ"/>
    <property type="match status" value="1"/>
</dbReference>
<keyword evidence="5 9" id="KW-0812">Transmembrane</keyword>
<gene>
    <name evidence="11" type="ORF">SAMN06275492_12510</name>
</gene>
<comment type="subcellular location">
    <subcellularLocation>
        <location evidence="1">Cell inner membrane</location>
        <topology evidence="1">Multi-pass membrane protein</topology>
    </subcellularLocation>
</comment>
<evidence type="ECO:0000256" key="7">
    <source>
        <dbReference type="ARBA" id="ARBA00023136"/>
    </source>
</evidence>
<dbReference type="GO" id="GO:0015740">
    <property type="term" value="P:C4-dicarboxylate transport"/>
    <property type="evidence" value="ECO:0007669"/>
    <property type="project" value="TreeGrafter"/>
</dbReference>
<dbReference type="AlphaFoldDB" id="A0A1X7KCZ5"/>
<protein>
    <submittedName>
        <fullName evidence="11">TRAP-type C4-dicarboxylate transport system, small permease component</fullName>
    </submittedName>
</protein>
<evidence type="ECO:0000259" key="10">
    <source>
        <dbReference type="Pfam" id="PF04290"/>
    </source>
</evidence>
<feature type="domain" description="Tripartite ATP-independent periplasmic transporters DctQ component" evidence="10">
    <location>
        <begin position="33"/>
        <end position="162"/>
    </location>
</feature>
<keyword evidence="4" id="KW-0997">Cell inner membrane</keyword>
<dbReference type="EMBL" id="FXBB01000025">
    <property type="protein sequence ID" value="SMG38726.1"/>
    <property type="molecule type" value="Genomic_DNA"/>
</dbReference>
<dbReference type="InterPro" id="IPR007387">
    <property type="entry name" value="TRAP_DctQ"/>
</dbReference>
<keyword evidence="7 9" id="KW-0472">Membrane</keyword>
<reference evidence="12" key="1">
    <citation type="submission" date="2017-04" db="EMBL/GenBank/DDBJ databases">
        <authorList>
            <person name="Varghese N."/>
            <person name="Submissions S."/>
        </authorList>
    </citation>
    <scope>NUCLEOTIDE SEQUENCE [LARGE SCALE GENOMIC DNA]</scope>
    <source>
        <strain evidence="12">USBA 82</strain>
    </source>
</reference>
<dbReference type="GO" id="GO:0005886">
    <property type="term" value="C:plasma membrane"/>
    <property type="evidence" value="ECO:0007669"/>
    <property type="project" value="UniProtKB-SubCell"/>
</dbReference>
<evidence type="ECO:0000313" key="12">
    <source>
        <dbReference type="Proteomes" id="UP000193355"/>
    </source>
</evidence>
<dbReference type="RefSeq" id="WP_085545074.1">
    <property type="nucleotide sequence ID" value="NZ_FXBB01000025.1"/>
</dbReference>
<dbReference type="PANTHER" id="PTHR35011:SF2">
    <property type="entry name" value="2,3-DIKETO-L-GULONATE TRAP TRANSPORTER SMALL PERMEASE PROTEIN YIAM"/>
    <property type="match status" value="1"/>
</dbReference>
<evidence type="ECO:0000256" key="3">
    <source>
        <dbReference type="ARBA" id="ARBA00022475"/>
    </source>
</evidence>
<feature type="transmembrane region" description="Helical" evidence="9">
    <location>
        <begin position="20"/>
        <end position="44"/>
    </location>
</feature>
<evidence type="ECO:0000256" key="6">
    <source>
        <dbReference type="ARBA" id="ARBA00022989"/>
    </source>
</evidence>
<name>A0A1X7KCZ5_9BACT</name>
<evidence type="ECO:0000256" key="2">
    <source>
        <dbReference type="ARBA" id="ARBA00022448"/>
    </source>
</evidence>
<organism evidence="11 12">
    <name type="scientific">Dethiosulfovibrio salsuginis</name>
    <dbReference type="NCBI Taxonomy" id="561720"/>
    <lineage>
        <taxon>Bacteria</taxon>
        <taxon>Thermotogati</taxon>
        <taxon>Synergistota</taxon>
        <taxon>Synergistia</taxon>
        <taxon>Synergistales</taxon>
        <taxon>Dethiosulfovibrionaceae</taxon>
        <taxon>Dethiosulfovibrio</taxon>
    </lineage>
</organism>
<evidence type="ECO:0000256" key="9">
    <source>
        <dbReference type="SAM" id="Phobius"/>
    </source>
</evidence>
<dbReference type="PANTHER" id="PTHR35011">
    <property type="entry name" value="2,3-DIKETO-L-GULONATE TRAP TRANSPORTER SMALL PERMEASE PROTEIN YIAM"/>
    <property type="match status" value="1"/>
</dbReference>
<dbReference type="OrthoDB" id="4964541at2"/>
<accession>A0A1X7KCZ5</accession>